<evidence type="ECO:0000256" key="1">
    <source>
        <dbReference type="ARBA" id="ARBA00005104"/>
    </source>
</evidence>
<gene>
    <name evidence="5" type="ORF">CHYS00102_LOCUS19192</name>
</gene>
<reference evidence="5" key="1">
    <citation type="submission" date="2021-01" db="EMBL/GenBank/DDBJ databases">
        <authorList>
            <person name="Corre E."/>
            <person name="Pelletier E."/>
            <person name="Niang G."/>
            <person name="Scheremetjew M."/>
            <person name="Finn R."/>
            <person name="Kale V."/>
            <person name="Holt S."/>
            <person name="Cochrane G."/>
            <person name="Meng A."/>
            <person name="Brown T."/>
            <person name="Cohen L."/>
        </authorList>
    </citation>
    <scope>NUCLEOTIDE SEQUENCE</scope>
    <source>
        <strain evidence="5">308</strain>
    </source>
</reference>
<dbReference type="SUPFAM" id="SSF53597">
    <property type="entry name" value="Dihydrofolate reductase-like"/>
    <property type="match status" value="1"/>
</dbReference>
<keyword evidence="2" id="KW-0521">NADP</keyword>
<evidence type="ECO:0000256" key="3">
    <source>
        <dbReference type="ARBA" id="ARBA00023002"/>
    </source>
</evidence>
<dbReference type="InterPro" id="IPR024072">
    <property type="entry name" value="DHFR-like_dom_sf"/>
</dbReference>
<organism evidence="5">
    <name type="scientific">Corethron hystrix</name>
    <dbReference type="NCBI Taxonomy" id="216773"/>
    <lineage>
        <taxon>Eukaryota</taxon>
        <taxon>Sar</taxon>
        <taxon>Stramenopiles</taxon>
        <taxon>Ochrophyta</taxon>
        <taxon>Bacillariophyta</taxon>
        <taxon>Coscinodiscophyceae</taxon>
        <taxon>Corethrophycidae</taxon>
        <taxon>Corethrales</taxon>
        <taxon>Corethraceae</taxon>
        <taxon>Corethron</taxon>
    </lineage>
</organism>
<dbReference type="AlphaFoldDB" id="A0A7S1FW37"/>
<name>A0A7S1FW37_9STRA</name>
<dbReference type="InterPro" id="IPR050765">
    <property type="entry name" value="Riboflavin_Biosynth_HTPR"/>
</dbReference>
<comment type="pathway">
    <text evidence="1">Cofactor biosynthesis; riboflavin biosynthesis.</text>
</comment>
<accession>A0A7S1FW37</accession>
<protein>
    <recommendedName>
        <fullName evidence="4">Bacterial bifunctional deaminase-reductase C-terminal domain-containing protein</fullName>
    </recommendedName>
</protein>
<dbReference type="PANTHER" id="PTHR38011:SF7">
    <property type="entry name" value="2,5-DIAMINO-6-RIBOSYLAMINO-4(3H)-PYRIMIDINONE 5'-PHOSPHATE REDUCTASE"/>
    <property type="match status" value="1"/>
</dbReference>
<evidence type="ECO:0000256" key="2">
    <source>
        <dbReference type="ARBA" id="ARBA00022857"/>
    </source>
</evidence>
<dbReference type="GO" id="GO:0008703">
    <property type="term" value="F:5-amino-6-(5-phosphoribosylamino)uracil reductase activity"/>
    <property type="evidence" value="ECO:0007669"/>
    <property type="project" value="InterPro"/>
</dbReference>
<feature type="domain" description="Bacterial bifunctional deaminase-reductase C-terminal" evidence="4">
    <location>
        <begin position="92"/>
        <end position="277"/>
    </location>
</feature>
<keyword evidence="3" id="KW-0560">Oxidoreductase</keyword>
<dbReference type="EMBL" id="HBFR01026631">
    <property type="protein sequence ID" value="CAD8891986.1"/>
    <property type="molecule type" value="Transcribed_RNA"/>
</dbReference>
<dbReference type="Gene3D" id="3.40.430.10">
    <property type="entry name" value="Dihydrofolate Reductase, subunit A"/>
    <property type="match status" value="1"/>
</dbReference>
<dbReference type="InterPro" id="IPR002734">
    <property type="entry name" value="RibDG_C"/>
</dbReference>
<evidence type="ECO:0000259" key="4">
    <source>
        <dbReference type="Pfam" id="PF01872"/>
    </source>
</evidence>
<dbReference type="PANTHER" id="PTHR38011">
    <property type="entry name" value="DIHYDROFOLATE REDUCTASE FAMILY PROTEIN (AFU_ORTHOLOGUE AFUA_8G06820)"/>
    <property type="match status" value="1"/>
</dbReference>
<evidence type="ECO:0000313" key="5">
    <source>
        <dbReference type="EMBL" id="CAD8891986.1"/>
    </source>
</evidence>
<proteinExistence type="predicted"/>
<dbReference type="Pfam" id="PF01872">
    <property type="entry name" value="RibD_C"/>
    <property type="match status" value="1"/>
</dbReference>
<dbReference type="GO" id="GO:0009231">
    <property type="term" value="P:riboflavin biosynthetic process"/>
    <property type="evidence" value="ECO:0007669"/>
    <property type="project" value="InterPro"/>
</dbReference>
<sequence>MNKRVSDSSETMKKCTLLKYLISRPIYMSLQSRGGDYSECSFPVHLSRNSSKDFLSTKCDSLNDVGKNIGIDSLLFNVRRKMNSIADNRKRPFVTLAYASTLNGMIATRSRENSTLIGDRSSNLPISSKCSLVLTHGLRSIHDAVLVGWKTALVDEPRLTVRLWKLRPDKRQPSAVVLDTQLRILSDWKCCRLASERVGWGAHGVIICCGREAAKREARIIRQLPEHWTILPCDLVREMYLDLKDVLMKLRGLGLRSVMVEGGSEVLGSFLRMKTMNAEQYYDKVFDCICATISTKILKTVTGGISAFGVGERKTVDEHDAKEDDVFVHLLNTTVQILDEDITVLGWV</sequence>